<dbReference type="InterPro" id="IPR023576">
    <property type="entry name" value="UbiE/COQ5_MeTrFase_CS"/>
</dbReference>
<accession>A0A7X1U6S7</accession>
<keyword evidence="3" id="KW-0949">S-adenosyl-L-methionine</keyword>
<dbReference type="PANTHER" id="PTHR43861">
    <property type="entry name" value="TRANS-ACONITATE 2-METHYLTRANSFERASE-RELATED"/>
    <property type="match status" value="1"/>
</dbReference>
<dbReference type="Proteomes" id="UP000486534">
    <property type="component" value="Unassembled WGS sequence"/>
</dbReference>
<reference evidence="5 6" key="1">
    <citation type="submission" date="2019-10" db="EMBL/GenBank/DDBJ databases">
        <title>Pseudomonas dajingensis sp. nov., isolated from the profound head ulcers of farmed Murray cod (Maccullochella peelii peelii).</title>
        <authorList>
            <person name="Liu Y."/>
        </authorList>
    </citation>
    <scope>NUCLEOTIDE SEQUENCE [LARGE SCALE GENOMIC DNA]</scope>
    <source>
        <strain evidence="5 6">MC042</strain>
    </source>
</reference>
<dbReference type="GO" id="GO:0032259">
    <property type="term" value="P:methylation"/>
    <property type="evidence" value="ECO:0007669"/>
    <property type="project" value="UniProtKB-KW"/>
</dbReference>
<name>A0A7X1U6S7_9PSED</name>
<comment type="caution">
    <text evidence="5">The sequence shown here is derived from an EMBL/GenBank/DDBJ whole genome shotgun (WGS) entry which is preliminary data.</text>
</comment>
<dbReference type="Pfam" id="PF08241">
    <property type="entry name" value="Methyltransf_11"/>
    <property type="match status" value="1"/>
</dbReference>
<dbReference type="RefSeq" id="WP_152899064.1">
    <property type="nucleotide sequence ID" value="NZ_WHUV01000004.1"/>
</dbReference>
<evidence type="ECO:0000256" key="1">
    <source>
        <dbReference type="ARBA" id="ARBA00022603"/>
    </source>
</evidence>
<keyword evidence="2 5" id="KW-0808">Transferase</keyword>
<dbReference type="InterPro" id="IPR029063">
    <property type="entry name" value="SAM-dependent_MTases_sf"/>
</dbReference>
<dbReference type="PROSITE" id="PS01184">
    <property type="entry name" value="UBIE_2"/>
    <property type="match status" value="1"/>
</dbReference>
<evidence type="ECO:0000313" key="6">
    <source>
        <dbReference type="Proteomes" id="UP000486534"/>
    </source>
</evidence>
<evidence type="ECO:0000313" key="5">
    <source>
        <dbReference type="EMBL" id="MQA56311.1"/>
    </source>
</evidence>
<organism evidence="5 6">
    <name type="scientific">Pseudomonas piscis</name>
    <dbReference type="NCBI Taxonomy" id="2614538"/>
    <lineage>
        <taxon>Bacteria</taxon>
        <taxon>Pseudomonadati</taxon>
        <taxon>Pseudomonadota</taxon>
        <taxon>Gammaproteobacteria</taxon>
        <taxon>Pseudomonadales</taxon>
        <taxon>Pseudomonadaceae</taxon>
        <taxon>Pseudomonas</taxon>
    </lineage>
</organism>
<gene>
    <name evidence="5" type="ORF">GDH07_23595</name>
</gene>
<dbReference type="SUPFAM" id="SSF53335">
    <property type="entry name" value="S-adenosyl-L-methionine-dependent methyltransferases"/>
    <property type="match status" value="1"/>
</dbReference>
<protein>
    <submittedName>
        <fullName evidence="5">Methyltransferase domain-containing protein</fullName>
    </submittedName>
</protein>
<dbReference type="AlphaFoldDB" id="A0A7X1U6S7"/>
<proteinExistence type="predicted"/>
<dbReference type="InterPro" id="IPR013216">
    <property type="entry name" value="Methyltransf_11"/>
</dbReference>
<dbReference type="Gene3D" id="3.40.50.150">
    <property type="entry name" value="Vaccinia Virus protein VP39"/>
    <property type="match status" value="1"/>
</dbReference>
<dbReference type="EMBL" id="WHUV01000004">
    <property type="protein sequence ID" value="MQA56311.1"/>
    <property type="molecule type" value="Genomic_DNA"/>
</dbReference>
<keyword evidence="1 5" id="KW-0489">Methyltransferase</keyword>
<dbReference type="GO" id="GO:0008757">
    <property type="term" value="F:S-adenosylmethionine-dependent methyltransferase activity"/>
    <property type="evidence" value="ECO:0007669"/>
    <property type="project" value="InterPro"/>
</dbReference>
<dbReference type="PANTHER" id="PTHR43861:SF1">
    <property type="entry name" value="TRANS-ACONITATE 2-METHYLTRANSFERASE"/>
    <property type="match status" value="1"/>
</dbReference>
<sequence>MTGQASPYLSDSYVEETRFGFWFLRSHTWQHHVLRVAINDLRSLFDDEPPHAPVLLDAGCGQGKSFQHLRQVFAPQRLIGIDADPHSLTLSAEEARRQQWEVELIGSDCATLKLDDASVDLLFCHQTFHHLVEQEKALAEFYRVLKPGGYLMFAESTQAYIDTWVIRWLFRHPMHVQKSATEYLQMIRQQGFEFSEDNVSYPYLWWSRAKDFGLLERLGLRQPPPVGQREETLVNVVARKPMAAPGTGQGRAS</sequence>
<evidence type="ECO:0000256" key="3">
    <source>
        <dbReference type="ARBA" id="ARBA00022691"/>
    </source>
</evidence>
<evidence type="ECO:0000259" key="4">
    <source>
        <dbReference type="Pfam" id="PF08241"/>
    </source>
</evidence>
<dbReference type="CDD" id="cd02440">
    <property type="entry name" value="AdoMet_MTases"/>
    <property type="match status" value="1"/>
</dbReference>
<evidence type="ECO:0000256" key="2">
    <source>
        <dbReference type="ARBA" id="ARBA00022679"/>
    </source>
</evidence>
<feature type="domain" description="Methyltransferase type 11" evidence="4">
    <location>
        <begin position="56"/>
        <end position="153"/>
    </location>
</feature>